<dbReference type="AlphaFoldDB" id="A0A438BPV7"/>
<reference evidence="4 5" key="1">
    <citation type="journal article" date="2018" name="PLoS Genet.">
        <title>Population sequencing reveals clonal diversity and ancestral inbreeding in the grapevine cultivar Chardonnay.</title>
        <authorList>
            <person name="Roach M.J."/>
            <person name="Johnson D.L."/>
            <person name="Bohlmann J."/>
            <person name="van Vuuren H.J."/>
            <person name="Jones S.J."/>
            <person name="Pretorius I.S."/>
            <person name="Schmidt S.A."/>
            <person name="Borneman A.R."/>
        </authorList>
    </citation>
    <scope>NUCLEOTIDE SEQUENCE [LARGE SCALE GENOMIC DNA]</scope>
    <source>
        <strain evidence="5">cv. Chardonnay</strain>
        <tissue evidence="4">Leaf</tissue>
    </source>
</reference>
<dbReference type="EMBL" id="QGNW01002670">
    <property type="protein sequence ID" value="RVW12979.1"/>
    <property type="molecule type" value="Genomic_DNA"/>
</dbReference>
<dbReference type="SUPFAM" id="SSF56801">
    <property type="entry name" value="Acetyl-CoA synthetase-like"/>
    <property type="match status" value="1"/>
</dbReference>
<evidence type="ECO:0000313" key="5">
    <source>
        <dbReference type="Proteomes" id="UP000288805"/>
    </source>
</evidence>
<evidence type="ECO:0000259" key="3">
    <source>
        <dbReference type="Pfam" id="PF13193"/>
    </source>
</evidence>
<dbReference type="Proteomes" id="UP000288805">
    <property type="component" value="Unassembled WGS sequence"/>
</dbReference>
<dbReference type="PANTHER" id="PTHR24096">
    <property type="entry name" value="LONG-CHAIN-FATTY-ACID--COA LIGASE"/>
    <property type="match status" value="1"/>
</dbReference>
<feature type="domain" description="AMP-binding enzyme C-terminal" evidence="3">
    <location>
        <begin position="10"/>
        <end position="67"/>
    </location>
</feature>
<evidence type="ECO:0000256" key="1">
    <source>
        <dbReference type="ARBA" id="ARBA00006432"/>
    </source>
</evidence>
<accession>A0A438BPV7</accession>
<dbReference type="InterPro" id="IPR045851">
    <property type="entry name" value="AMP-bd_C_sf"/>
</dbReference>
<keyword evidence="2 4" id="KW-0436">Ligase</keyword>
<dbReference type="GO" id="GO:0016874">
    <property type="term" value="F:ligase activity"/>
    <property type="evidence" value="ECO:0007669"/>
    <property type="project" value="UniProtKB-KW"/>
</dbReference>
<gene>
    <name evidence="4" type="primary">4CLL1_0</name>
    <name evidence="4" type="ORF">CK203_095207</name>
</gene>
<dbReference type="PANTHER" id="PTHR24096:SF425">
    <property type="entry name" value="4-COUMARATE--COA LIGASE-LIKE 7"/>
    <property type="match status" value="1"/>
</dbReference>
<proteinExistence type="inferred from homology"/>
<organism evidence="4 5">
    <name type="scientific">Vitis vinifera</name>
    <name type="common">Grape</name>
    <dbReference type="NCBI Taxonomy" id="29760"/>
    <lineage>
        <taxon>Eukaryota</taxon>
        <taxon>Viridiplantae</taxon>
        <taxon>Streptophyta</taxon>
        <taxon>Embryophyta</taxon>
        <taxon>Tracheophyta</taxon>
        <taxon>Spermatophyta</taxon>
        <taxon>Magnoliopsida</taxon>
        <taxon>eudicotyledons</taxon>
        <taxon>Gunneridae</taxon>
        <taxon>Pentapetalae</taxon>
        <taxon>rosids</taxon>
        <taxon>Vitales</taxon>
        <taxon>Vitaceae</taxon>
        <taxon>Viteae</taxon>
        <taxon>Vitis</taxon>
    </lineage>
</organism>
<dbReference type="Gene3D" id="3.30.300.30">
    <property type="match status" value="1"/>
</dbReference>
<evidence type="ECO:0000313" key="4">
    <source>
        <dbReference type="EMBL" id="RVW12979.1"/>
    </source>
</evidence>
<comment type="similarity">
    <text evidence="1">Belongs to the ATP-dependent AMP-binding enzyme family.</text>
</comment>
<dbReference type="Pfam" id="PF13193">
    <property type="entry name" value="AMP-binding_C"/>
    <property type="match status" value="1"/>
</dbReference>
<dbReference type="InterPro" id="IPR025110">
    <property type="entry name" value="AMP-bd_C"/>
</dbReference>
<sequence length="85" mass="9422">MAASSSNGLLLSHPEILDSVVIPFPDVEAGEVPIAYVVRSPRSSLTEEDVQKFIAKQVGYCFKQQFVKDYTQVVTERIPPSSSRH</sequence>
<name>A0A438BPV7_VITVI</name>
<protein>
    <submittedName>
        <fullName evidence="4">4-coumarate--CoA ligase-like 1</fullName>
    </submittedName>
</protein>
<comment type="caution">
    <text evidence="4">The sequence shown here is derived from an EMBL/GenBank/DDBJ whole genome shotgun (WGS) entry which is preliminary data.</text>
</comment>
<evidence type="ECO:0000256" key="2">
    <source>
        <dbReference type="ARBA" id="ARBA00022598"/>
    </source>
</evidence>